<evidence type="ECO:0000313" key="1">
    <source>
        <dbReference type="EMBL" id="CEP10597.1"/>
    </source>
</evidence>
<sequence>MIIVDYRLAHQEHHRKSSHGSERESTSLEPQEFYIEFGFKTREYGEQEFRRAVNDVYAQTDDKKLKEFLFNEQIRDEFACLNENTYLDNYWQNTVKEAIASNKMKRKLDHIVYRQQPESSKPSLKDRRLSDSYMYKFKKIMFLILTIRFTKDSHKTRSSISQMKGNSSQKTTLQDFEKLLNDSDFEALPELHPKVIACVNDIFKSSQSSNHQKYLKSLPYHYQCPEDALYIYQIITLILHEHNIMPELFDMGAQSFELSEQDFNLIWEPLIKILFSKTCVKVKSGGTVLSDIDQRLKIDYRLGVMVNHKFVDIASVEVGKRPNTSKVKEDHLKLVLEAKSIINRIIN</sequence>
<name>A0A0B7MZM6_9FUNG</name>
<accession>A0A0B7MZM6</accession>
<organism evidence="1 2">
    <name type="scientific">Parasitella parasitica</name>
    <dbReference type="NCBI Taxonomy" id="35722"/>
    <lineage>
        <taxon>Eukaryota</taxon>
        <taxon>Fungi</taxon>
        <taxon>Fungi incertae sedis</taxon>
        <taxon>Mucoromycota</taxon>
        <taxon>Mucoromycotina</taxon>
        <taxon>Mucoromycetes</taxon>
        <taxon>Mucorales</taxon>
        <taxon>Mucorineae</taxon>
        <taxon>Mucoraceae</taxon>
        <taxon>Parasitella</taxon>
    </lineage>
</organism>
<dbReference type="EMBL" id="LN724412">
    <property type="protein sequence ID" value="CEP10597.1"/>
    <property type="molecule type" value="Genomic_DNA"/>
</dbReference>
<reference evidence="1 2" key="1">
    <citation type="submission" date="2014-09" db="EMBL/GenBank/DDBJ databases">
        <authorList>
            <person name="Ellenberger Sabrina"/>
        </authorList>
    </citation>
    <scope>NUCLEOTIDE SEQUENCE [LARGE SCALE GENOMIC DNA]</scope>
    <source>
        <strain evidence="1 2">CBS 412.66</strain>
    </source>
</reference>
<dbReference type="Proteomes" id="UP000054107">
    <property type="component" value="Unassembled WGS sequence"/>
</dbReference>
<protein>
    <submittedName>
        <fullName evidence="1">Uncharacterized protein</fullName>
    </submittedName>
</protein>
<keyword evidence="2" id="KW-1185">Reference proteome</keyword>
<dbReference type="AlphaFoldDB" id="A0A0B7MZM6"/>
<dbReference type="OrthoDB" id="2276859at2759"/>
<gene>
    <name evidence="1" type="primary">PARPA_04313.1 scaffold 12477</name>
</gene>
<evidence type="ECO:0000313" key="2">
    <source>
        <dbReference type="Proteomes" id="UP000054107"/>
    </source>
</evidence>
<proteinExistence type="predicted"/>